<dbReference type="Pfam" id="PF19077">
    <property type="entry name" value="Big_13"/>
    <property type="match status" value="3"/>
</dbReference>
<dbReference type="SUPFAM" id="SSF50939">
    <property type="entry name" value="Sialidases"/>
    <property type="match status" value="2"/>
</dbReference>
<feature type="compositionally biased region" description="Pro residues" evidence="1">
    <location>
        <begin position="276"/>
        <end position="292"/>
    </location>
</feature>
<dbReference type="InterPro" id="IPR036278">
    <property type="entry name" value="Sialidase_sf"/>
</dbReference>
<dbReference type="InterPro" id="IPR001343">
    <property type="entry name" value="Hemolysn_Ca-bd"/>
</dbReference>
<evidence type="ECO:0000313" key="5">
    <source>
        <dbReference type="Proteomes" id="UP000431684"/>
    </source>
</evidence>
<dbReference type="Proteomes" id="UP000431684">
    <property type="component" value="Unassembled WGS sequence"/>
</dbReference>
<dbReference type="Gene3D" id="2.60.40.10">
    <property type="entry name" value="Immunoglobulins"/>
    <property type="match status" value="6"/>
</dbReference>
<dbReference type="Pfam" id="PF12245">
    <property type="entry name" value="Big_3_2"/>
    <property type="match status" value="2"/>
</dbReference>
<evidence type="ECO:0000259" key="2">
    <source>
        <dbReference type="Pfam" id="PF12245"/>
    </source>
</evidence>
<reference evidence="4 5" key="1">
    <citation type="submission" date="2019-11" db="EMBL/GenBank/DDBJ databases">
        <title>Draft Genome Sequences of Six Type Strains of the Genus Massilia.</title>
        <authorList>
            <person name="Miess H."/>
            <person name="Frediansyah A."/>
            <person name="Goeker M."/>
            <person name="Gross H."/>
        </authorList>
    </citation>
    <scope>NUCLEOTIDE SEQUENCE [LARGE SCALE GENOMIC DNA]</scope>
    <source>
        <strain evidence="4 5">DSM 17513</strain>
    </source>
</reference>
<dbReference type="InterPro" id="IPR013783">
    <property type="entry name" value="Ig-like_fold"/>
</dbReference>
<feature type="domain" description="Ig-like" evidence="2">
    <location>
        <begin position="1327"/>
        <end position="1393"/>
    </location>
</feature>
<dbReference type="InterPro" id="IPR044016">
    <property type="entry name" value="Big_13"/>
</dbReference>
<accession>A0A6I3XHR8</accession>
<evidence type="ECO:0008006" key="6">
    <source>
        <dbReference type="Google" id="ProtNLM"/>
    </source>
</evidence>
<gene>
    <name evidence="4" type="ORF">GJV26_26880</name>
</gene>
<organism evidence="4 5">
    <name type="scientific">Pseudoduganella dura</name>
    <dbReference type="NCBI Taxonomy" id="321982"/>
    <lineage>
        <taxon>Bacteria</taxon>
        <taxon>Pseudomonadati</taxon>
        <taxon>Pseudomonadota</taxon>
        <taxon>Betaproteobacteria</taxon>
        <taxon>Burkholderiales</taxon>
        <taxon>Oxalobacteraceae</taxon>
        <taxon>Telluria group</taxon>
        <taxon>Pseudoduganella</taxon>
    </lineage>
</organism>
<feature type="domain" description="Bacterial Ig-like" evidence="3">
    <location>
        <begin position="1484"/>
        <end position="1575"/>
    </location>
</feature>
<comment type="caution">
    <text evidence="4">The sequence shown here is derived from an EMBL/GenBank/DDBJ whole genome shotgun (WGS) entry which is preliminary data.</text>
</comment>
<feature type="domain" description="Ig-like" evidence="2">
    <location>
        <begin position="1848"/>
        <end position="1914"/>
    </location>
</feature>
<dbReference type="EMBL" id="WNWM01000002">
    <property type="protein sequence ID" value="MUI16057.1"/>
    <property type="molecule type" value="Genomic_DNA"/>
</dbReference>
<protein>
    <recommendedName>
        <fullName evidence="6">DUF4214 domain-containing protein</fullName>
    </recommendedName>
</protein>
<feature type="domain" description="Bacterial Ig-like" evidence="3">
    <location>
        <begin position="2011"/>
        <end position="2101"/>
    </location>
</feature>
<dbReference type="InterPro" id="IPR022038">
    <property type="entry name" value="Ig-like_bact"/>
</dbReference>
<proteinExistence type="predicted"/>
<feature type="region of interest" description="Disordered" evidence="1">
    <location>
        <begin position="272"/>
        <end position="295"/>
    </location>
</feature>
<feature type="domain" description="Bacterial Ig-like" evidence="3">
    <location>
        <begin position="963"/>
        <end position="1054"/>
    </location>
</feature>
<dbReference type="Pfam" id="PF00353">
    <property type="entry name" value="HemolysinCabind"/>
    <property type="match status" value="1"/>
</dbReference>
<sequence>MTSIQESVVNACYLVYFGRPADPSGLAFWVEALRLANGDPRKTVEGFGTCAEATGLVRGNTPTEIIVNRITDIYHNLFNRAPDEGGLKFWLQAVQDGHTTWDGVALEILNAARGTDLATSTLRQQAAADFTRSVSETGIDFSGASAIEASHALIAAVTATTTQASLAEMVKAAGILVDNAHDHPAVTAVLGIGGKLTPLFSMARGLNEAADLLQALADISTVAADDPAKLESLLRGGGMEKVLTVMPAKATLQDVIDALAKGGLPAAVEVVYPSTGPGPGPGPGPDPDPGTDPGPTFVLTFNGGILTISGSDNGAAVVDLSSRVVLHGAASIPVGGGAGITAVVWAQYAGPVTLSGTVAEIGAVLPQSSDAAYRIADSENAIFTGPPTARTLVAGIADLVAGADMVTLTGLLSAQEFGLLSALPGFDAGKLHATVDLVAPVAGVLGFGGLGLADPNDPQAVTNQHGFSLQVSGAEAGATVGYQLYVDNQVGWVDLASPNVAGLGEGSYTYRAVVVDAAGNVSYTAQATITIDTTAPVIMAAAFGANDGELAAFEAVTLEVSFDSVVFADGGVTLQLANGGSAVYLSGSGSNKLVFQYVPAPGQSTATLALAPTGALGGIIADRAGNPLSATAFDGIAATNAPAVDTDVPVQTFTFTTISQSGGDSASVAGTGGPLATNLITATVNALLSAVLGAGEHVEYSADGGQTWSVQGLSVAGTAVAIGNVATASTPLLMLRVVNDNGSAGSVASHAIVFDTAAPDAGTLSFASVTEGAGDSLADNVTNAASVALSFQHAGAWPADGEALQYSTDGVTWHTAGLTVDQGAGAVTIAGIDLTLGTLDGNGNRTTTVQVRAVDSAGNITPVASQVLVYDNSAGASPVVTLDSDTGASDGITSVGTFGASGIEAGGHVEYSLTGSGGWSTTVPVAAQGVNTIHVRQVDAAGNASGTTILSFTLDSLAPTAPGVALAADTGVSNADGITNAGQVLLSGLETGGAGAWQYSTDGGTNWQTGGAVAGDGTASVTITGDGAHTVLVRQYDTAGNVSNISQATFTIDTSAPAITAIDFGANDGRLAAFEAVTVEVSFDSVVFADGGVALQFANGGSAVYLSGSGSNKLVFQYVPAPGQSAATLALAANGALAGVIANVAGNPLAATAFDGHPIANAPAVDTDTASQTITFTTISQSGGDSASVAGTGDPLATNLATATVKALLSATLGSDEHVEYSADGGQSWSVQNLSVAGTAVTIGNVATASTPLLMLRIVDDAGNAAPATSRAIVHDTTAPDAGTLVFAGVTQGAGDSLADNVTNVAAATLSFQHAGAWPAAGEVLQYSTDGVTWRTAGLAIDQGTGAVTIAGVDLTLGTLDGNGNRTTTVQVRAVDAAGNITPVTSQVLVYDSSAGAAPTVTLDSDTGASDGITGVGTFGASGIEAGGHVEYSLTGSGGWSTTVPVAVQGVNTFHVRQVDAAGNASGTTILSFTLDSLAPTAPGVALAADTGVSNADGITNAGQVLLSGLETGGAGAWQYSTDGGTNWQTGGAVAGDGTASVTITGDGAHTVLVRQYDTAGNVSNISQATFTIDTSAPAVTAIDFGANDGRLAAFEAVTVEVSFDSVVFADGGVALQFANGGSAVYLSGSGSNKLVFQYVPAPGQSAATLALAANGALAGVIANVAGNPLAATAFDGHPVANAPAVDTDTASQTITFTTISQSGGDSASVAGTGDPLATNLATATVKALLSATLGSDEHVEYSADGGQSWSVQNLSVAGTAVTIGNVATASTPLLMLRIVDDAGNAAPATSRAIVHDTTAPDAGTLVFAGVTQGAGDSQIDNVTNVAAATLSFQHAGAWPAAGEALQYSTDGVTWRTAGLAIDQGTGAVTIAGVDLTLGTLDGNGNRTTTVQVRAVDAAGNITPVTSQVLVYDSSAGAAPGVTLDTDTAGAYGSASDGVTSVGTFTVSGIDAGNHAEYSLTGSGGWSTTVPVAAQGANTIHVRQVDVAGNASAATLLGFTLDTLAPSAPGAALAADTGDSNADNITKNGQVRVSGLETGGASAWEYSVNGGLKWQAGGAVAGDGTASVTLTGDGVHTVLVRQHDTAGNVSGNSTLTFTLDTEVPEFSFDYIEGSTDDPYTTDLDEADAVFSYVGELGATDVVEYQIDGGAWVVLDPAAIDTGAHTITLANIDLSYGAADLAVRVTDVAGNTSALPPVTVLQPYFDPVLETSPSSTGLTVTSPLAGALSLLNESSVLRAVRTSGGSTTIGAETPVVLGAQTAMEHGLLRVTTDEHGDLRSEDDLTYWLGTNGADTIAPVTTAGIQAWGFGGIDVMNGGDASDTLYGGAQNDKLNGGHGSNTLIGGAGADLIDIVKGENRLLYANGESTVGSYDTVTFAGAGANVLAQSFKFGVTPTKLFNVTDAANPATTSAASLAAALDAAYLAASGGSGAAGVVRFVNGDTFLVCDTGNGAIDNGDYVVKLVGHLYTPTLTGGEIVFASA</sequence>
<name>A0A6I3XHR8_9BURK</name>
<dbReference type="GO" id="GO:0005509">
    <property type="term" value="F:calcium ion binding"/>
    <property type="evidence" value="ECO:0007669"/>
    <property type="project" value="InterPro"/>
</dbReference>
<dbReference type="OrthoDB" id="8730513at2"/>
<evidence type="ECO:0000259" key="3">
    <source>
        <dbReference type="Pfam" id="PF19077"/>
    </source>
</evidence>
<keyword evidence="5" id="KW-1185">Reference proteome</keyword>
<dbReference type="RefSeq" id="WP_155711668.1">
    <property type="nucleotide sequence ID" value="NZ_WNWM01000002.1"/>
</dbReference>
<evidence type="ECO:0000313" key="4">
    <source>
        <dbReference type="EMBL" id="MUI16057.1"/>
    </source>
</evidence>
<evidence type="ECO:0000256" key="1">
    <source>
        <dbReference type="SAM" id="MobiDB-lite"/>
    </source>
</evidence>